<evidence type="ECO:0000259" key="1">
    <source>
        <dbReference type="Pfam" id="PF07726"/>
    </source>
</evidence>
<dbReference type="InterPro" id="IPR011703">
    <property type="entry name" value="ATPase_AAA-3"/>
</dbReference>
<comment type="caution">
    <text evidence="3">The sequence shown here is derived from an EMBL/GenBank/DDBJ whole genome shotgun (WGS) entry which is preliminary data.</text>
</comment>
<dbReference type="Proteomes" id="UP000815846">
    <property type="component" value="Unassembled WGS sequence"/>
</dbReference>
<dbReference type="EMBL" id="PJAI02000022">
    <property type="protein sequence ID" value="TYK64561.1"/>
    <property type="molecule type" value="Genomic_DNA"/>
</dbReference>
<feature type="domain" description="ChlI/MoxR AAA lid" evidence="2">
    <location>
        <begin position="289"/>
        <end position="337"/>
    </location>
</feature>
<dbReference type="PIRSF" id="PIRSF002849">
    <property type="entry name" value="AAA_ATPase_chaperone_MoxR_prd"/>
    <property type="match status" value="1"/>
</dbReference>
<dbReference type="InterPro" id="IPR050764">
    <property type="entry name" value="CbbQ/NirQ/NorQ/GpvN"/>
</dbReference>
<dbReference type="Gene3D" id="1.10.8.80">
    <property type="entry name" value="Magnesium chelatase subunit I, C-Terminal domain"/>
    <property type="match status" value="1"/>
</dbReference>
<name>A0ABY3MTM3_9GAMM</name>
<reference evidence="3 4" key="1">
    <citation type="submission" date="2019-08" db="EMBL/GenBank/DDBJ databases">
        <title>Microbe sample from Colwellia echini.</title>
        <authorList>
            <person name="Christiansen L."/>
            <person name="Pathiraja D."/>
            <person name="Schultz-Johansen M."/>
            <person name="Choi I.-G."/>
            <person name="Stougaard P."/>
        </authorList>
    </citation>
    <scope>NUCLEOTIDE SEQUENCE [LARGE SCALE GENOMIC DNA]</scope>
    <source>
        <strain evidence="3 4">A3</strain>
    </source>
</reference>
<gene>
    <name evidence="3" type="ORF">CWS31_015015</name>
</gene>
<feature type="domain" description="ATPase AAA-3" evidence="1">
    <location>
        <begin position="63"/>
        <end position="193"/>
    </location>
</feature>
<keyword evidence="4" id="KW-1185">Reference proteome</keyword>
<evidence type="ECO:0000313" key="3">
    <source>
        <dbReference type="EMBL" id="TYK64561.1"/>
    </source>
</evidence>
<evidence type="ECO:0000259" key="2">
    <source>
        <dbReference type="Pfam" id="PF17863"/>
    </source>
</evidence>
<dbReference type="InterPro" id="IPR027417">
    <property type="entry name" value="P-loop_NTPase"/>
</dbReference>
<accession>A0ABY3MTM3</accession>
<dbReference type="Gene3D" id="3.40.50.300">
    <property type="entry name" value="P-loop containing nucleotide triphosphate hydrolases"/>
    <property type="match status" value="1"/>
</dbReference>
<dbReference type="RefSeq" id="WP_101345729.1">
    <property type="nucleotide sequence ID" value="NZ_PJAI02000022.1"/>
</dbReference>
<dbReference type="PANTHER" id="PTHR42759">
    <property type="entry name" value="MOXR FAMILY PROTEIN"/>
    <property type="match status" value="1"/>
</dbReference>
<protein>
    <submittedName>
        <fullName evidence="3">MoxR family ATPase</fullName>
    </submittedName>
</protein>
<dbReference type="SUPFAM" id="SSF52540">
    <property type="entry name" value="P-loop containing nucleoside triphosphate hydrolases"/>
    <property type="match status" value="1"/>
</dbReference>
<dbReference type="PANTHER" id="PTHR42759:SF5">
    <property type="entry name" value="METHANOL DEHYDROGENASE REGULATOR"/>
    <property type="match status" value="1"/>
</dbReference>
<dbReference type="Pfam" id="PF07726">
    <property type="entry name" value="AAA_3"/>
    <property type="match status" value="1"/>
</dbReference>
<evidence type="ECO:0000313" key="4">
    <source>
        <dbReference type="Proteomes" id="UP000815846"/>
    </source>
</evidence>
<organism evidence="3 4">
    <name type="scientific">Colwellia echini</name>
    <dbReference type="NCBI Taxonomy" id="1982103"/>
    <lineage>
        <taxon>Bacteria</taxon>
        <taxon>Pseudomonadati</taxon>
        <taxon>Pseudomonadota</taxon>
        <taxon>Gammaproteobacteria</taxon>
        <taxon>Alteromonadales</taxon>
        <taxon>Colwelliaceae</taxon>
        <taxon>Colwellia</taxon>
    </lineage>
</organism>
<dbReference type="Pfam" id="PF17863">
    <property type="entry name" value="AAA_lid_2"/>
    <property type="match status" value="1"/>
</dbReference>
<proteinExistence type="predicted"/>
<dbReference type="CDD" id="cd00009">
    <property type="entry name" value="AAA"/>
    <property type="match status" value="1"/>
</dbReference>
<dbReference type="InterPro" id="IPR041628">
    <property type="entry name" value="ChlI/MoxR_AAA_lid"/>
</dbReference>
<sequence length="364" mass="39961">MPQTPVTNSSATTSSVQSQSSIADQVQASQTSIAAILTKIESVVLGKPKECKLALACILAQGHLLIEDLPGMGKTTLSHVLATTLGLSYQRTQFTNDLLPADVLGFSIFDKESNRFELHKGPIFNQVVLADEINRASPKTQSALLEAMAEHQVSIDGVTHELPTPFFVIATQNPLFHAGTYPLPESQLDRFMMRLSLGFPDLKAEKKILLSTSQRTNQRDKKSPVENEVVIDHNELITMQDAVSQVSVSNDVLEYVIALSHVSRSAYTSNISTLHTNQMNEPISCKPLSPRASKALLQAAKAMAFIDNRDYVLPDDVQAVFYVVCQHRLEMQPSQQLGASHSDLTRVANQILKHVDVLNPLGHM</sequence>